<dbReference type="PANTHER" id="PTHR43319:SF3">
    <property type="entry name" value="BETA-LACTAMASE-RELATED DOMAIN-CONTAINING PROTEIN"/>
    <property type="match status" value="1"/>
</dbReference>
<keyword evidence="3" id="KW-1185">Reference proteome</keyword>
<dbReference type="Pfam" id="PF00144">
    <property type="entry name" value="Beta-lactamase"/>
    <property type="match status" value="1"/>
</dbReference>
<sequence>MTDTPDIKGHTAPGFEPVADMFASLWDGTDEIGAAFAIEIGGERVVDLHAGWTSIKRETEWANNTLVPVFSASKPITAITMGWLKDRGHFGFSDNVASYWPEFARNGKADISIAQALSYQGGLCGLSEPGEATDWFDRQLIEAKLAAQAPLWTPGNGSGYHPITAGFIADAIARRTDGRTIGQILKDEIAGPRGIDFFVGTPESEHARVAEHRLPSQPPHLGEINEFNTLAFLKPWSTPGRRGTTEWRKAEFPAANGHSNAAALATLMGVFANEGRLQGETLLQPGTVGELMTEQVARQDRVLPFDLSFGISVIRNRTSGHFGPEPLAVGQYGMGGSCGFADPERHISGSFTPNRLGRFLAGDPRAVSLINAVYGCL</sequence>
<keyword evidence="2" id="KW-0378">Hydrolase</keyword>
<dbReference type="InterPro" id="IPR001466">
    <property type="entry name" value="Beta-lactam-related"/>
</dbReference>
<proteinExistence type="predicted"/>
<dbReference type="PANTHER" id="PTHR43319">
    <property type="entry name" value="BETA-LACTAMASE-RELATED"/>
    <property type="match status" value="1"/>
</dbReference>
<evidence type="ECO:0000313" key="2">
    <source>
        <dbReference type="EMBL" id="MEE2527299.1"/>
    </source>
</evidence>
<dbReference type="RefSeq" id="WP_330199961.1">
    <property type="nucleotide sequence ID" value="NZ_JAZDRP010000011.1"/>
</dbReference>
<dbReference type="Gene3D" id="3.40.710.10">
    <property type="entry name" value="DD-peptidase/beta-lactamase superfamily"/>
    <property type="match status" value="1"/>
</dbReference>
<comment type="caution">
    <text evidence="2">The sequence shown here is derived from an EMBL/GenBank/DDBJ whole genome shotgun (WGS) entry which is preliminary data.</text>
</comment>
<protein>
    <submittedName>
        <fullName evidence="2">Serine hydrolase domain-containing protein</fullName>
        <ecNumber evidence="2">3.1.1.103</ecNumber>
    </submittedName>
</protein>
<dbReference type="Proteomes" id="UP001354971">
    <property type="component" value="Unassembled WGS sequence"/>
</dbReference>
<organism evidence="2 3">
    <name type="scientific">Hyphobacterium lacteum</name>
    <dbReference type="NCBI Taxonomy" id="3116575"/>
    <lineage>
        <taxon>Bacteria</taxon>
        <taxon>Pseudomonadati</taxon>
        <taxon>Pseudomonadota</taxon>
        <taxon>Alphaproteobacteria</taxon>
        <taxon>Maricaulales</taxon>
        <taxon>Maricaulaceae</taxon>
        <taxon>Hyphobacterium</taxon>
    </lineage>
</organism>
<dbReference type="InterPro" id="IPR012338">
    <property type="entry name" value="Beta-lactam/transpept-like"/>
</dbReference>
<gene>
    <name evidence="2" type="ORF">V0U79_13110</name>
</gene>
<dbReference type="GO" id="GO:0016787">
    <property type="term" value="F:hydrolase activity"/>
    <property type="evidence" value="ECO:0007669"/>
    <property type="project" value="UniProtKB-KW"/>
</dbReference>
<evidence type="ECO:0000259" key="1">
    <source>
        <dbReference type="Pfam" id="PF00144"/>
    </source>
</evidence>
<evidence type="ECO:0000313" key="3">
    <source>
        <dbReference type="Proteomes" id="UP001354971"/>
    </source>
</evidence>
<dbReference type="EC" id="3.1.1.103" evidence="2"/>
<dbReference type="EMBL" id="JAZDRP010000011">
    <property type="protein sequence ID" value="MEE2527299.1"/>
    <property type="molecule type" value="Genomic_DNA"/>
</dbReference>
<name>A0ABU7LTS2_9PROT</name>
<dbReference type="SUPFAM" id="SSF56601">
    <property type="entry name" value="beta-lactamase/transpeptidase-like"/>
    <property type="match status" value="1"/>
</dbReference>
<feature type="domain" description="Beta-lactamase-related" evidence="1">
    <location>
        <begin position="19"/>
        <end position="367"/>
    </location>
</feature>
<reference evidence="2 3" key="1">
    <citation type="submission" date="2024-01" db="EMBL/GenBank/DDBJ databases">
        <title>Hyphobacterium bacterium isolated from marine sediment.</title>
        <authorList>
            <person name="Zhao S."/>
        </authorList>
    </citation>
    <scope>NUCLEOTIDE SEQUENCE [LARGE SCALE GENOMIC DNA]</scope>
    <source>
        <strain evidence="3">HN65</strain>
    </source>
</reference>
<dbReference type="InterPro" id="IPR052907">
    <property type="entry name" value="Beta-lactamase/esterase"/>
</dbReference>
<accession>A0ABU7LTS2</accession>